<feature type="compositionally biased region" description="Basic and acidic residues" evidence="1">
    <location>
        <begin position="560"/>
        <end position="578"/>
    </location>
</feature>
<evidence type="ECO:0008006" key="4">
    <source>
        <dbReference type="Google" id="ProtNLM"/>
    </source>
</evidence>
<dbReference type="RefSeq" id="WP_114130192.1">
    <property type="nucleotide sequence ID" value="NZ_CP068436.1"/>
</dbReference>
<organism evidence="2 3">
    <name type="scientific">Cupriavidus necator</name>
    <name type="common">Alcaligenes eutrophus</name>
    <name type="synonym">Ralstonia eutropha</name>
    <dbReference type="NCBI Taxonomy" id="106590"/>
    <lineage>
        <taxon>Bacteria</taxon>
        <taxon>Pseudomonadati</taxon>
        <taxon>Pseudomonadota</taxon>
        <taxon>Betaproteobacteria</taxon>
        <taxon>Burkholderiales</taxon>
        <taxon>Burkholderiaceae</taxon>
        <taxon>Cupriavidus</taxon>
    </lineage>
</organism>
<comment type="caution">
    <text evidence="2">The sequence shown here is derived from an EMBL/GenBank/DDBJ whole genome shotgun (WGS) entry which is preliminary data.</text>
</comment>
<sequence length="883" mass="95840">MNPRQFCRELGYDTALVLTYSFDPIFFEKVVLPDLRSGGTGRVVVIADRSEADEAIARTAGLLKFGGRRYVLSEANGVGGAFHPKMILRFGPEGGAAMLATGNVTSGGWGGNRELATAWRFGPELPDIGAWVRPLLEDVMKWSGKELDRMTVAQVAALPWLPAAGTKSTSPVAVLHSHSATTLASQLASRWAGRKFKTLHAMTGSTDDKGAMLRWARNTFGVEKFVLAVTPAASSLRLNLIADLNLTIVPVTDEFQHAKFYWFDGDDGPAAIFGSANCSAAAWLVPPSQAGNVEAVICYDRPLEADFGDALALLSETPQRPTEALPETPKASDNEKPLSPRYRLTAAVLTEETQRVSFSLSPVPREGVTVVLAVDEILLTCSRAPGGQSFLAEFPEGVRSAVPLCIATITDKEGVTNTPPRWLDCVGALAEAESNVTYSGVPNLEGKNGQREQSKVARSVQTVMEALFAGISRDPMGKAIIQPAGAKRTKPDDATRAGDPLDPISILCAIDEVNVPDRREATQGNWRELSLTGLMRLLFTRPDDDGGDAEAPQAGESADDERGHKDDKGRAANEKEENGPEPTDVDARHAAKVHAAVETCLEQMAETWFIRNCTASNLAQAAAFPLAIAEFGRKEGWVIPELADAWVARVISLLFDSRSGLLKIVRERYASADRADEFAEEVGHGALWALLVTVVTNSAWSAISTFDKALMIRAISREKSLLGSADASRLRRLICELRVKDAFKVMTRRVPAIVIGLDKLEHLIDSRWEEATYRKGGAANSPWTTGDLLYRKGVAGWVTFVRELPCNRFEATRLGKAMPFQESDDIRYVNVTQVSLEDANIANALRIVVQASQGRGLAMEVGETFEQMGRRAREQLVGLREGS</sequence>
<feature type="region of interest" description="Disordered" evidence="1">
    <location>
        <begin position="318"/>
        <end position="337"/>
    </location>
</feature>
<dbReference type="AlphaFoldDB" id="A0A367PU88"/>
<name>A0A367PU88_CUPNE</name>
<gene>
    <name evidence="2" type="ORF">DDK22_00370</name>
</gene>
<reference evidence="2 3" key="1">
    <citation type="submission" date="2018-04" db="EMBL/GenBank/DDBJ databases">
        <title>Cupriavidus necator CR12 genome sequencing and assembly.</title>
        <authorList>
            <person name="Ben Fekih I."/>
            <person name="Mazhar H.S."/>
            <person name="Bello S.K."/>
            <person name="Rensing C."/>
        </authorList>
    </citation>
    <scope>NUCLEOTIDE SEQUENCE [LARGE SCALE GENOMIC DNA]</scope>
    <source>
        <strain evidence="2 3">CR12</strain>
    </source>
</reference>
<feature type="region of interest" description="Disordered" evidence="1">
    <location>
        <begin position="541"/>
        <end position="587"/>
    </location>
</feature>
<proteinExistence type="predicted"/>
<dbReference type="Proteomes" id="UP000253501">
    <property type="component" value="Unassembled WGS sequence"/>
</dbReference>
<accession>A0A367PU88</accession>
<dbReference type="CDD" id="cd09117">
    <property type="entry name" value="PLDc_Bfil_DEXD_like"/>
    <property type="match status" value="1"/>
</dbReference>
<dbReference type="Gene3D" id="3.30.870.10">
    <property type="entry name" value="Endonuclease Chain A"/>
    <property type="match status" value="1"/>
</dbReference>
<evidence type="ECO:0000313" key="3">
    <source>
        <dbReference type="Proteomes" id="UP000253501"/>
    </source>
</evidence>
<protein>
    <recommendedName>
        <fullName evidence="4">Phospholipase D-like domain-containing protein</fullName>
    </recommendedName>
</protein>
<evidence type="ECO:0000256" key="1">
    <source>
        <dbReference type="SAM" id="MobiDB-lite"/>
    </source>
</evidence>
<dbReference type="EMBL" id="QDHA01000001">
    <property type="protein sequence ID" value="RCJ10455.1"/>
    <property type="molecule type" value="Genomic_DNA"/>
</dbReference>
<evidence type="ECO:0000313" key="2">
    <source>
        <dbReference type="EMBL" id="RCJ10455.1"/>
    </source>
</evidence>